<dbReference type="Proteomes" id="UP000476176">
    <property type="component" value="Unassembled WGS sequence"/>
</dbReference>
<dbReference type="EMBL" id="QXGC01000273">
    <property type="protein sequence ID" value="KAE9242245.1"/>
    <property type="molecule type" value="Genomic_DNA"/>
</dbReference>
<protein>
    <recommendedName>
        <fullName evidence="3">SET domain-containing protein</fullName>
    </recommendedName>
</protein>
<evidence type="ECO:0000313" key="2">
    <source>
        <dbReference type="Proteomes" id="UP000476176"/>
    </source>
</evidence>
<dbReference type="InterPro" id="IPR046341">
    <property type="entry name" value="SET_dom_sf"/>
</dbReference>
<dbReference type="Gene3D" id="2.170.270.10">
    <property type="entry name" value="SET domain"/>
    <property type="match status" value="1"/>
</dbReference>
<gene>
    <name evidence="1" type="ORF">PF004_g6691</name>
</gene>
<comment type="caution">
    <text evidence="1">The sequence shown here is derived from an EMBL/GenBank/DDBJ whole genome shotgun (WGS) entry which is preliminary data.</text>
</comment>
<sequence>MTSSFRTSAASTRASVWGTASGILARAWRPRQKYCNLGARCSNAPRTLTTLQLFETSRDGLGVYTTTDLDVGDVLGEYCGELTEFPAVAEGQPPLAVKENSGTHSCTMPSP</sequence>
<organism evidence="1 2">
    <name type="scientific">Phytophthora fragariae</name>
    <dbReference type="NCBI Taxonomy" id="53985"/>
    <lineage>
        <taxon>Eukaryota</taxon>
        <taxon>Sar</taxon>
        <taxon>Stramenopiles</taxon>
        <taxon>Oomycota</taxon>
        <taxon>Peronosporomycetes</taxon>
        <taxon>Peronosporales</taxon>
        <taxon>Peronosporaceae</taxon>
        <taxon>Phytophthora</taxon>
    </lineage>
</organism>
<dbReference type="SUPFAM" id="SSF82199">
    <property type="entry name" value="SET domain"/>
    <property type="match status" value="1"/>
</dbReference>
<reference evidence="1 2" key="1">
    <citation type="submission" date="2018-09" db="EMBL/GenBank/DDBJ databases">
        <title>Genomic investigation of the strawberry pathogen Phytophthora fragariae indicates pathogenicity is determined by transcriptional variation in three key races.</title>
        <authorList>
            <person name="Adams T.M."/>
            <person name="Armitage A.D."/>
            <person name="Sobczyk M.K."/>
            <person name="Bates H.J."/>
            <person name="Dunwell J.M."/>
            <person name="Nellist C.F."/>
            <person name="Harrison R.J."/>
        </authorList>
    </citation>
    <scope>NUCLEOTIDE SEQUENCE [LARGE SCALE GENOMIC DNA]</scope>
    <source>
        <strain evidence="1 2">BC-23</strain>
    </source>
</reference>
<dbReference type="AlphaFoldDB" id="A0A6G0PCB0"/>
<name>A0A6G0PCB0_9STRA</name>
<proteinExistence type="predicted"/>
<evidence type="ECO:0008006" key="3">
    <source>
        <dbReference type="Google" id="ProtNLM"/>
    </source>
</evidence>
<evidence type="ECO:0000313" key="1">
    <source>
        <dbReference type="EMBL" id="KAE9242245.1"/>
    </source>
</evidence>
<accession>A0A6G0PCB0</accession>